<dbReference type="PANTHER" id="PTHR43270">
    <property type="entry name" value="BETA-ALA-HIS DIPEPTIDASE"/>
    <property type="match status" value="1"/>
</dbReference>
<feature type="compositionally biased region" description="Low complexity" evidence="4">
    <location>
        <begin position="11"/>
        <end position="20"/>
    </location>
</feature>
<feature type="domain" description="Peptidase M20 dimerisation" evidence="5">
    <location>
        <begin position="212"/>
        <end position="360"/>
    </location>
</feature>
<evidence type="ECO:0000259" key="5">
    <source>
        <dbReference type="Pfam" id="PF07687"/>
    </source>
</evidence>
<name>A0ABT1H561_9NOCA</name>
<dbReference type="InterPro" id="IPR051458">
    <property type="entry name" value="Cyt/Met_Dipeptidase"/>
</dbReference>
<dbReference type="EMBL" id="JAMTCG010000006">
    <property type="protein sequence ID" value="MCP2162099.1"/>
    <property type="molecule type" value="Genomic_DNA"/>
</dbReference>
<evidence type="ECO:0000256" key="4">
    <source>
        <dbReference type="SAM" id="MobiDB-lite"/>
    </source>
</evidence>
<feature type="compositionally biased region" description="Pro residues" evidence="4">
    <location>
        <begin position="1"/>
        <end position="10"/>
    </location>
</feature>
<keyword evidence="7" id="KW-1185">Reference proteome</keyword>
<evidence type="ECO:0000256" key="3">
    <source>
        <dbReference type="ARBA" id="ARBA00022801"/>
    </source>
</evidence>
<sequence length="468" mass="48323">MLSPMPPTPDPADTTTATTPLRPVVDDLMGRARTDLAELVAFPSVHGAPGREQACQDAATWVVDAFTEAGVPCSSICTVDGSHAVIGHHPGPEGSPTVLLYAHHDVQPADDADWASPPFTLTERDGRWYGRGAADCKGNVVAHLTALRALRDDDTAGFPVGIRVVVEGSEEAGGEGLDHLARDQPDLFAADVVLICDTGNVSIGTPTLTTSLRGVVNVKVKVETLASRVHSGQFGGAAPDALAALIAGLASLRDADGDTTVDGLDATGTFDGAPYDPDTFRADATVLDGVDLLGSAPPADMVWARPAVTVIGIDAPSTQNAASAIAPHAAAMLNLRVPPGIDPARARDALEDHLRAHIPWNARVTVEPEAAGAPFAADTSGPGYQALTAAMEEAYDRPVVRSGQGGSIPLCTVLSEICPGAEIALLGVEEPRCRIHAADESVDPDEIARTALTEALFLRGLAATDTSA</sequence>
<dbReference type="InterPro" id="IPR002933">
    <property type="entry name" value="Peptidase_M20"/>
</dbReference>
<dbReference type="Pfam" id="PF07687">
    <property type="entry name" value="M20_dimer"/>
    <property type="match status" value="1"/>
</dbReference>
<evidence type="ECO:0000256" key="2">
    <source>
        <dbReference type="ARBA" id="ARBA00022723"/>
    </source>
</evidence>
<dbReference type="Gene3D" id="3.30.70.360">
    <property type="match status" value="1"/>
</dbReference>
<organism evidence="6 7">
    <name type="scientific">Williamsia serinedens</name>
    <dbReference type="NCBI Taxonomy" id="391736"/>
    <lineage>
        <taxon>Bacteria</taxon>
        <taxon>Bacillati</taxon>
        <taxon>Actinomycetota</taxon>
        <taxon>Actinomycetes</taxon>
        <taxon>Mycobacteriales</taxon>
        <taxon>Nocardiaceae</taxon>
        <taxon>Williamsia</taxon>
    </lineage>
</organism>
<evidence type="ECO:0000256" key="1">
    <source>
        <dbReference type="ARBA" id="ARBA00022670"/>
    </source>
</evidence>
<dbReference type="Pfam" id="PF01546">
    <property type="entry name" value="Peptidase_M20"/>
    <property type="match status" value="1"/>
</dbReference>
<accession>A0ABT1H561</accession>
<protein>
    <submittedName>
        <fullName evidence="6">Acetylornithine deacetylase/Succinyl-diaminopimelate desuccinylase</fullName>
    </submittedName>
</protein>
<dbReference type="InterPro" id="IPR011650">
    <property type="entry name" value="Peptidase_M20_dimer"/>
</dbReference>
<dbReference type="Gene3D" id="3.40.630.10">
    <property type="entry name" value="Zn peptidases"/>
    <property type="match status" value="1"/>
</dbReference>
<feature type="region of interest" description="Disordered" evidence="4">
    <location>
        <begin position="1"/>
        <end position="22"/>
    </location>
</feature>
<evidence type="ECO:0000313" key="6">
    <source>
        <dbReference type="EMBL" id="MCP2162099.1"/>
    </source>
</evidence>
<gene>
    <name evidence="6" type="ORF">LX12_003303</name>
</gene>
<evidence type="ECO:0000313" key="7">
    <source>
        <dbReference type="Proteomes" id="UP001205740"/>
    </source>
</evidence>
<comment type="caution">
    <text evidence="6">The sequence shown here is derived from an EMBL/GenBank/DDBJ whole genome shotgun (WGS) entry which is preliminary data.</text>
</comment>
<reference evidence="6 7" key="1">
    <citation type="submission" date="2022-06" db="EMBL/GenBank/DDBJ databases">
        <title>Genomic Encyclopedia of Archaeal and Bacterial Type Strains, Phase II (KMG-II): from individual species to whole genera.</title>
        <authorList>
            <person name="Goeker M."/>
        </authorList>
    </citation>
    <scope>NUCLEOTIDE SEQUENCE [LARGE SCALE GENOMIC DNA]</scope>
    <source>
        <strain evidence="6 7">DSM 45037</strain>
    </source>
</reference>
<proteinExistence type="predicted"/>
<dbReference type="NCBIfam" id="NF005914">
    <property type="entry name" value="PRK07907.1"/>
    <property type="match status" value="1"/>
</dbReference>
<dbReference type="PANTHER" id="PTHR43270:SF12">
    <property type="entry name" value="SUCCINYL-DIAMINOPIMELATE DESUCCINYLASE"/>
    <property type="match status" value="1"/>
</dbReference>
<keyword evidence="2" id="KW-0479">Metal-binding</keyword>
<keyword evidence="1" id="KW-0645">Protease</keyword>
<dbReference type="Proteomes" id="UP001205740">
    <property type="component" value="Unassembled WGS sequence"/>
</dbReference>
<dbReference type="SUPFAM" id="SSF53187">
    <property type="entry name" value="Zn-dependent exopeptidases"/>
    <property type="match status" value="1"/>
</dbReference>
<keyword evidence="3" id="KW-0378">Hydrolase</keyword>